<gene>
    <name evidence="1" type="ORF">RZN69_07720</name>
</gene>
<reference evidence="1 2" key="1">
    <citation type="submission" date="2023-10" db="EMBL/GenBank/DDBJ databases">
        <title>Rubellicoccus peritrichatus gen. nov., sp. nov., isolated from an algae of coral reef tank.</title>
        <authorList>
            <person name="Luo J."/>
        </authorList>
    </citation>
    <scope>NUCLEOTIDE SEQUENCE [LARGE SCALE GENOMIC DNA]</scope>
    <source>
        <strain evidence="1 2">CR14</strain>
    </source>
</reference>
<evidence type="ECO:0008006" key="3">
    <source>
        <dbReference type="Google" id="ProtNLM"/>
    </source>
</evidence>
<evidence type="ECO:0000313" key="1">
    <source>
        <dbReference type="EMBL" id="WOO42978.1"/>
    </source>
</evidence>
<dbReference type="SUPFAM" id="SSF109604">
    <property type="entry name" value="HD-domain/PDEase-like"/>
    <property type="match status" value="1"/>
</dbReference>
<evidence type="ECO:0000313" key="2">
    <source>
        <dbReference type="Proteomes" id="UP001304300"/>
    </source>
</evidence>
<dbReference type="Gene3D" id="1.10.3210.10">
    <property type="entry name" value="Hypothetical protein af1432"/>
    <property type="match status" value="1"/>
</dbReference>
<keyword evidence="2" id="KW-1185">Reference proteome</keyword>
<protein>
    <recommendedName>
        <fullName evidence="3">HD/PDEase domain-containing protein</fullName>
    </recommendedName>
</protein>
<sequence>MAAALKPLEFERINFHDPDSVAELVVELHREIFPNLITDYIPARFSNVAEMFRGNYPGYQSMDTAYHDLEHTMQATFCMFYLLSNRHREGALPKLEETDFNIALVAILLHDIGYLKEAADDEGTGAKYTHVHEFRSCRHAREYLRKRNWPEEAIQSVERLISCTGPRSDISMVHFTSDEERVMGHAICTADFIGQMGDPRYVEKLPLLYAEFEESYEFQGLDTEERPFTSYEDMLQKTPDFWDKFLHWKMNEQCGGIWHYLQDSRDESNPYMDTAKSNIEKIRTLIAKPEAENTQ</sequence>
<name>A0AAQ3QWQ6_9BACT</name>
<organism evidence="1 2">
    <name type="scientific">Rubellicoccus peritrichatus</name>
    <dbReference type="NCBI Taxonomy" id="3080537"/>
    <lineage>
        <taxon>Bacteria</taxon>
        <taxon>Pseudomonadati</taxon>
        <taxon>Verrucomicrobiota</taxon>
        <taxon>Opitutia</taxon>
        <taxon>Puniceicoccales</taxon>
        <taxon>Cerasicoccaceae</taxon>
        <taxon>Rubellicoccus</taxon>
    </lineage>
</organism>
<dbReference type="AlphaFoldDB" id="A0AAQ3QWQ6"/>
<dbReference type="KEGG" id="puo:RZN69_07720"/>
<dbReference type="Proteomes" id="UP001304300">
    <property type="component" value="Chromosome"/>
</dbReference>
<dbReference type="RefSeq" id="WP_317835512.1">
    <property type="nucleotide sequence ID" value="NZ_CP136920.1"/>
</dbReference>
<proteinExistence type="predicted"/>
<accession>A0AAQ3QWQ6</accession>
<dbReference type="EMBL" id="CP136920">
    <property type="protein sequence ID" value="WOO42978.1"/>
    <property type="molecule type" value="Genomic_DNA"/>
</dbReference>